<keyword evidence="2" id="KW-0805">Transcription regulation</keyword>
<evidence type="ECO:0000313" key="10">
    <source>
        <dbReference type="Proteomes" id="UP000078046"/>
    </source>
</evidence>
<feature type="domain" description="TEA" evidence="8">
    <location>
        <begin position="66"/>
        <end position="142"/>
    </location>
</feature>
<dbReference type="Gene3D" id="6.10.20.40">
    <property type="entry name" value="TEA/ATTS domain"/>
    <property type="match status" value="1"/>
</dbReference>
<gene>
    <name evidence="9" type="ORF">A3Q56_00805</name>
</gene>
<dbReference type="InterPro" id="IPR000818">
    <property type="entry name" value="TEA/ATTS_dom"/>
</dbReference>
<sequence>MIPHSHMDSPIKKISNLSIKNIENLNAYITNVQSKYDNNESYTKKDLTNSNESLDEKNLSSSELTPVDAEGVWSCDIEQSFQEALAIYPPCGRRKIILSNEGKMYGRNELIARYIKLRTGKSRTRKQVSSHIQVLARRKSKEYINIKGNNSSSSNILCDTVGDENLALSNYVAILDPTFTKTNVSLNSYFTVQDNGQNINFFNLDYNHVYSDEILSVHADSITNIQQHDVSKFGSVLSRLGINYADIKRPFYIIKCWIDISKIDMSLLNKYIFKSKFTSVNNHEMISTVNLYIAGNNVVNAVKQECGVPENNIYAYNFNFMPLCDITINFFGRLKQLHEINKINKILNNFGLINDVSDKFGNNHFSIVLLFQACENDEVPDSHIYKCI</sequence>
<dbReference type="PRINTS" id="PR00065">
    <property type="entry name" value="TEADOMAIN"/>
</dbReference>
<feature type="region of interest" description="Disordered" evidence="7">
    <location>
        <begin position="40"/>
        <end position="62"/>
    </location>
</feature>
<dbReference type="SMART" id="SM00426">
    <property type="entry name" value="TEA"/>
    <property type="match status" value="1"/>
</dbReference>
<evidence type="ECO:0000256" key="4">
    <source>
        <dbReference type="ARBA" id="ARBA00023163"/>
    </source>
</evidence>
<evidence type="ECO:0000256" key="3">
    <source>
        <dbReference type="ARBA" id="ARBA00023125"/>
    </source>
</evidence>
<dbReference type="PROSITE" id="PS00554">
    <property type="entry name" value="TEA_1"/>
    <property type="match status" value="1"/>
</dbReference>
<dbReference type="OrthoDB" id="10006572at2759"/>
<keyword evidence="5" id="KW-0539">Nucleus</keyword>
<evidence type="ECO:0000256" key="5">
    <source>
        <dbReference type="ARBA" id="ARBA00023242"/>
    </source>
</evidence>
<organism evidence="9 10">
    <name type="scientific">Intoshia linei</name>
    <dbReference type="NCBI Taxonomy" id="1819745"/>
    <lineage>
        <taxon>Eukaryota</taxon>
        <taxon>Metazoa</taxon>
        <taxon>Spiralia</taxon>
        <taxon>Lophotrochozoa</taxon>
        <taxon>Mesozoa</taxon>
        <taxon>Orthonectida</taxon>
        <taxon>Rhopaluridae</taxon>
        <taxon>Intoshia</taxon>
    </lineage>
</organism>
<dbReference type="Pfam" id="PF17725">
    <property type="entry name" value="YBD"/>
    <property type="match status" value="1"/>
</dbReference>
<dbReference type="InterPro" id="IPR038096">
    <property type="entry name" value="TEA/ATTS_sf"/>
</dbReference>
<keyword evidence="4" id="KW-0804">Transcription</keyword>
<dbReference type="PANTHER" id="PTHR11834">
    <property type="entry name" value="TRANSCRIPTIONAL ENHANCER FACTOR TEF RELATED"/>
    <property type="match status" value="1"/>
</dbReference>
<name>A0A177BCU1_9BILA</name>
<evidence type="ECO:0000313" key="9">
    <source>
        <dbReference type="EMBL" id="OAF71432.1"/>
    </source>
</evidence>
<dbReference type="GO" id="GO:0000981">
    <property type="term" value="F:DNA-binding transcription factor activity, RNA polymerase II-specific"/>
    <property type="evidence" value="ECO:0007669"/>
    <property type="project" value="TreeGrafter"/>
</dbReference>
<dbReference type="PANTHER" id="PTHR11834:SF0">
    <property type="entry name" value="PROTEIN SCALLOPED"/>
    <property type="match status" value="1"/>
</dbReference>
<protein>
    <submittedName>
        <fullName evidence="9">Protein scalloped</fullName>
    </submittedName>
</protein>
<dbReference type="GO" id="GO:0005667">
    <property type="term" value="C:transcription regulator complex"/>
    <property type="evidence" value="ECO:0007669"/>
    <property type="project" value="TreeGrafter"/>
</dbReference>
<feature type="DNA-binding region" description="TEA" evidence="6">
    <location>
        <begin position="66"/>
        <end position="142"/>
    </location>
</feature>
<evidence type="ECO:0000259" key="8">
    <source>
        <dbReference type="PROSITE" id="PS51088"/>
    </source>
</evidence>
<dbReference type="AlphaFoldDB" id="A0A177BCU1"/>
<evidence type="ECO:0000256" key="7">
    <source>
        <dbReference type="SAM" id="MobiDB-lite"/>
    </source>
</evidence>
<dbReference type="GO" id="GO:0000978">
    <property type="term" value="F:RNA polymerase II cis-regulatory region sequence-specific DNA binding"/>
    <property type="evidence" value="ECO:0007669"/>
    <property type="project" value="TreeGrafter"/>
</dbReference>
<dbReference type="Proteomes" id="UP000078046">
    <property type="component" value="Unassembled WGS sequence"/>
</dbReference>
<keyword evidence="10" id="KW-1185">Reference proteome</keyword>
<dbReference type="EMBL" id="LWCA01000052">
    <property type="protein sequence ID" value="OAF71432.1"/>
    <property type="molecule type" value="Genomic_DNA"/>
</dbReference>
<proteinExistence type="predicted"/>
<dbReference type="InterPro" id="IPR041086">
    <property type="entry name" value="YBD"/>
</dbReference>
<comment type="subcellular location">
    <subcellularLocation>
        <location evidence="1">Nucleus</location>
    </subcellularLocation>
</comment>
<dbReference type="InterPro" id="IPR050937">
    <property type="entry name" value="TEC1_TEAD_TF"/>
</dbReference>
<dbReference type="Pfam" id="PF01285">
    <property type="entry name" value="TEA"/>
    <property type="match status" value="1"/>
</dbReference>
<dbReference type="GO" id="GO:0048568">
    <property type="term" value="P:embryonic organ development"/>
    <property type="evidence" value="ECO:0007669"/>
    <property type="project" value="TreeGrafter"/>
</dbReference>
<evidence type="ECO:0000256" key="1">
    <source>
        <dbReference type="ARBA" id="ARBA00004123"/>
    </source>
</evidence>
<evidence type="ECO:0000256" key="2">
    <source>
        <dbReference type="ARBA" id="ARBA00023015"/>
    </source>
</evidence>
<accession>A0A177BCU1</accession>
<dbReference type="Gene3D" id="2.70.50.80">
    <property type="match status" value="1"/>
</dbReference>
<comment type="caution">
    <text evidence="9">The sequence shown here is derived from an EMBL/GenBank/DDBJ whole genome shotgun (WGS) entry which is preliminary data.</text>
</comment>
<keyword evidence="3" id="KW-0238">DNA-binding</keyword>
<dbReference type="PROSITE" id="PS51088">
    <property type="entry name" value="TEA_2"/>
    <property type="match status" value="1"/>
</dbReference>
<reference evidence="9 10" key="1">
    <citation type="submission" date="2016-04" db="EMBL/GenBank/DDBJ databases">
        <title>The genome of Intoshia linei affirms orthonectids as highly simplified spiralians.</title>
        <authorList>
            <person name="Mikhailov K.V."/>
            <person name="Slusarev G.S."/>
            <person name="Nikitin M.A."/>
            <person name="Logacheva M.D."/>
            <person name="Penin A."/>
            <person name="Aleoshin V."/>
            <person name="Panchin Y.V."/>
        </authorList>
    </citation>
    <scope>NUCLEOTIDE SEQUENCE [LARGE SCALE GENOMIC DNA]</scope>
    <source>
        <strain evidence="9">Intl2013</strain>
        <tissue evidence="9">Whole animal</tissue>
    </source>
</reference>
<dbReference type="GO" id="GO:0005634">
    <property type="term" value="C:nucleus"/>
    <property type="evidence" value="ECO:0007669"/>
    <property type="project" value="UniProtKB-SubCell"/>
</dbReference>
<evidence type="ECO:0000256" key="6">
    <source>
        <dbReference type="PROSITE-ProRule" id="PRU00505"/>
    </source>
</evidence>